<dbReference type="Pfam" id="PF01957">
    <property type="entry name" value="NfeD"/>
    <property type="match status" value="1"/>
</dbReference>
<dbReference type="InterPro" id="IPR002810">
    <property type="entry name" value="NfeD-like_C"/>
</dbReference>
<dbReference type="GO" id="GO:0005886">
    <property type="term" value="C:plasma membrane"/>
    <property type="evidence" value="ECO:0007669"/>
    <property type="project" value="TreeGrafter"/>
</dbReference>
<gene>
    <name evidence="7" type="ORF">E2F48_02640</name>
</gene>
<keyword evidence="3 5" id="KW-1133">Transmembrane helix</keyword>
<sequence length="159" mass="16803">MFGWLVENPWILWLVLFLGLAAVETLTLDLMFLMLSVGALAALIATFVTGSFFLQGLAFCVVALMMVLLVRPIALRHLRAATGDQRSNIERLIGEPALALETVTSSSGTVKIGGDTWSARTLDGISVPAGARLAVARIEGATAVVEPAAESPDSNADHL</sequence>
<evidence type="ECO:0000313" key="8">
    <source>
        <dbReference type="Proteomes" id="UP000295411"/>
    </source>
</evidence>
<keyword evidence="2 5" id="KW-0812">Transmembrane</keyword>
<reference evidence="7 8" key="1">
    <citation type="submission" date="2019-03" db="EMBL/GenBank/DDBJ databases">
        <title>Arthrobacter sp. nov., an bacterium isolated from biocrust in Mu Us Desert.</title>
        <authorList>
            <person name="Lixiong L."/>
        </authorList>
    </citation>
    <scope>NUCLEOTIDE SEQUENCE [LARGE SCALE GENOMIC DNA]</scope>
    <source>
        <strain evidence="7 8">SLN-3</strain>
    </source>
</reference>
<dbReference type="InterPro" id="IPR052165">
    <property type="entry name" value="Membrane_assoc_protease"/>
</dbReference>
<evidence type="ECO:0000259" key="6">
    <source>
        <dbReference type="Pfam" id="PF01957"/>
    </source>
</evidence>
<proteinExistence type="predicted"/>
<protein>
    <submittedName>
        <fullName evidence="7">NfeD family protein</fullName>
    </submittedName>
</protein>
<evidence type="ECO:0000256" key="5">
    <source>
        <dbReference type="SAM" id="Phobius"/>
    </source>
</evidence>
<name>A0A4R5U307_9MICC</name>
<dbReference type="SUPFAM" id="SSF141322">
    <property type="entry name" value="NfeD domain-like"/>
    <property type="match status" value="1"/>
</dbReference>
<comment type="subcellular location">
    <subcellularLocation>
        <location evidence="1">Membrane</location>
        <topology evidence="1">Multi-pass membrane protein</topology>
    </subcellularLocation>
</comment>
<dbReference type="AlphaFoldDB" id="A0A4R5U307"/>
<dbReference type="Gene3D" id="2.40.50.140">
    <property type="entry name" value="Nucleic acid-binding proteins"/>
    <property type="match status" value="1"/>
</dbReference>
<evidence type="ECO:0000256" key="4">
    <source>
        <dbReference type="ARBA" id="ARBA00023136"/>
    </source>
</evidence>
<dbReference type="PANTHER" id="PTHR33507">
    <property type="entry name" value="INNER MEMBRANE PROTEIN YBBJ"/>
    <property type="match status" value="1"/>
</dbReference>
<keyword evidence="4 5" id="KW-0472">Membrane</keyword>
<evidence type="ECO:0000256" key="1">
    <source>
        <dbReference type="ARBA" id="ARBA00004141"/>
    </source>
</evidence>
<feature type="domain" description="NfeD-like C-terminal" evidence="6">
    <location>
        <begin position="90"/>
        <end position="147"/>
    </location>
</feature>
<feature type="transmembrane region" description="Helical" evidence="5">
    <location>
        <begin position="51"/>
        <end position="70"/>
    </location>
</feature>
<evidence type="ECO:0000256" key="2">
    <source>
        <dbReference type="ARBA" id="ARBA00022692"/>
    </source>
</evidence>
<dbReference type="PANTHER" id="PTHR33507:SF3">
    <property type="entry name" value="INNER MEMBRANE PROTEIN YBBJ"/>
    <property type="match status" value="1"/>
</dbReference>
<organism evidence="7 8">
    <name type="scientific">Arthrobacter crusticola</name>
    <dbReference type="NCBI Taxonomy" id="2547960"/>
    <lineage>
        <taxon>Bacteria</taxon>
        <taxon>Bacillati</taxon>
        <taxon>Actinomycetota</taxon>
        <taxon>Actinomycetes</taxon>
        <taxon>Micrococcales</taxon>
        <taxon>Micrococcaceae</taxon>
        <taxon>Arthrobacter</taxon>
    </lineage>
</organism>
<dbReference type="Proteomes" id="UP000295411">
    <property type="component" value="Unassembled WGS sequence"/>
</dbReference>
<dbReference type="OrthoDB" id="3174252at2"/>
<keyword evidence="8" id="KW-1185">Reference proteome</keyword>
<evidence type="ECO:0000313" key="7">
    <source>
        <dbReference type="EMBL" id="TDK28017.1"/>
    </source>
</evidence>
<dbReference type="InterPro" id="IPR012340">
    <property type="entry name" value="NA-bd_OB-fold"/>
</dbReference>
<evidence type="ECO:0000256" key="3">
    <source>
        <dbReference type="ARBA" id="ARBA00022989"/>
    </source>
</evidence>
<dbReference type="RefSeq" id="WP_133402430.1">
    <property type="nucleotide sequence ID" value="NZ_SMTK01000001.1"/>
</dbReference>
<dbReference type="EMBL" id="SMTK01000001">
    <property type="protein sequence ID" value="TDK28017.1"/>
    <property type="molecule type" value="Genomic_DNA"/>
</dbReference>
<accession>A0A4R5U307</accession>
<comment type="caution">
    <text evidence="7">The sequence shown here is derived from an EMBL/GenBank/DDBJ whole genome shotgun (WGS) entry which is preliminary data.</text>
</comment>